<dbReference type="InterPro" id="IPR001279">
    <property type="entry name" value="Metallo-B-lactamas"/>
</dbReference>
<reference evidence="7 8" key="1">
    <citation type="submission" date="2015-01" db="EMBL/GenBank/DDBJ databases">
        <title>The Genome Sequence of Capronia semiimmersa CBS27337.</title>
        <authorList>
            <consortium name="The Broad Institute Genomics Platform"/>
            <person name="Cuomo C."/>
            <person name="de Hoog S."/>
            <person name="Gorbushina A."/>
            <person name="Stielow B."/>
            <person name="Teixiera M."/>
            <person name="Abouelleil A."/>
            <person name="Chapman S.B."/>
            <person name="Priest M."/>
            <person name="Young S.K."/>
            <person name="Wortman J."/>
            <person name="Nusbaum C."/>
            <person name="Birren B."/>
        </authorList>
    </citation>
    <scope>NUCLEOTIDE SEQUENCE [LARGE SCALE GENOMIC DNA]</scope>
    <source>
        <strain evidence="7 8">CBS 27337</strain>
    </source>
</reference>
<comment type="cofactor">
    <cofactor evidence="1">
        <name>Zn(2+)</name>
        <dbReference type="ChEBI" id="CHEBI:29105"/>
    </cofactor>
</comment>
<gene>
    <name evidence="7" type="ORF">PV04_10648</name>
</gene>
<accession>A0A0D2F6A9</accession>
<dbReference type="Pfam" id="PF00753">
    <property type="entry name" value="Lactamase_B"/>
    <property type="match status" value="1"/>
</dbReference>
<dbReference type="InterPro" id="IPR051013">
    <property type="entry name" value="MBL_superfamily_lactonases"/>
</dbReference>
<dbReference type="PANTHER" id="PTHR42978:SF2">
    <property type="entry name" value="102 KBASES UNSTABLE REGION: FROM 1 TO 119443"/>
    <property type="match status" value="1"/>
</dbReference>
<dbReference type="Proteomes" id="UP000054266">
    <property type="component" value="Unassembled WGS sequence"/>
</dbReference>
<evidence type="ECO:0000259" key="6">
    <source>
        <dbReference type="Pfam" id="PF00753"/>
    </source>
</evidence>
<proteinExistence type="inferred from homology"/>
<dbReference type="EMBL" id="KN846963">
    <property type="protein sequence ID" value="KIW62475.1"/>
    <property type="molecule type" value="Genomic_DNA"/>
</dbReference>
<comment type="similarity">
    <text evidence="2">Belongs to the metallo-beta-lactamase superfamily.</text>
</comment>
<evidence type="ECO:0000256" key="2">
    <source>
        <dbReference type="ARBA" id="ARBA00007749"/>
    </source>
</evidence>
<evidence type="ECO:0000256" key="1">
    <source>
        <dbReference type="ARBA" id="ARBA00001947"/>
    </source>
</evidence>
<evidence type="ECO:0000256" key="4">
    <source>
        <dbReference type="ARBA" id="ARBA00022801"/>
    </source>
</evidence>
<keyword evidence="5" id="KW-0862">Zinc</keyword>
<evidence type="ECO:0000313" key="7">
    <source>
        <dbReference type="EMBL" id="KIW62475.1"/>
    </source>
</evidence>
<dbReference type="Gene3D" id="3.60.15.10">
    <property type="entry name" value="Ribonuclease Z/Hydroxyacylglutathione hydrolase-like"/>
    <property type="match status" value="1"/>
</dbReference>
<feature type="domain" description="Metallo-beta-lactamase" evidence="6">
    <location>
        <begin position="61"/>
        <end position="229"/>
    </location>
</feature>
<protein>
    <recommendedName>
        <fullName evidence="6">Metallo-beta-lactamase domain-containing protein</fullName>
    </recommendedName>
</protein>
<dbReference type="SUPFAM" id="SSF56281">
    <property type="entry name" value="Metallo-hydrolase/oxidoreductase"/>
    <property type="match status" value="1"/>
</dbReference>
<dbReference type="GO" id="GO:0046872">
    <property type="term" value="F:metal ion binding"/>
    <property type="evidence" value="ECO:0007669"/>
    <property type="project" value="UniProtKB-KW"/>
</dbReference>
<dbReference type="STRING" id="5601.A0A0D2F6A9"/>
<dbReference type="GO" id="GO:0016787">
    <property type="term" value="F:hydrolase activity"/>
    <property type="evidence" value="ECO:0007669"/>
    <property type="project" value="UniProtKB-KW"/>
</dbReference>
<dbReference type="PANTHER" id="PTHR42978">
    <property type="entry name" value="QUORUM-QUENCHING LACTONASE YTNP-RELATED-RELATED"/>
    <property type="match status" value="1"/>
</dbReference>
<name>A0A0D2F6A9_9EURO</name>
<keyword evidence="4" id="KW-0378">Hydrolase</keyword>
<dbReference type="HOGENOM" id="CLU_030571_3_2_1"/>
<evidence type="ECO:0000256" key="3">
    <source>
        <dbReference type="ARBA" id="ARBA00022723"/>
    </source>
</evidence>
<evidence type="ECO:0000313" key="8">
    <source>
        <dbReference type="Proteomes" id="UP000054266"/>
    </source>
</evidence>
<keyword evidence="3" id="KW-0479">Metal-binding</keyword>
<evidence type="ECO:0000256" key="5">
    <source>
        <dbReference type="ARBA" id="ARBA00022833"/>
    </source>
</evidence>
<keyword evidence="8" id="KW-1185">Reference proteome</keyword>
<dbReference type="AlphaFoldDB" id="A0A0D2F6A9"/>
<dbReference type="InterPro" id="IPR036866">
    <property type="entry name" value="RibonucZ/Hydroxyglut_hydro"/>
</dbReference>
<organism evidence="7 8">
    <name type="scientific">Phialophora macrospora</name>
    <dbReference type="NCBI Taxonomy" id="1851006"/>
    <lineage>
        <taxon>Eukaryota</taxon>
        <taxon>Fungi</taxon>
        <taxon>Dikarya</taxon>
        <taxon>Ascomycota</taxon>
        <taxon>Pezizomycotina</taxon>
        <taxon>Eurotiomycetes</taxon>
        <taxon>Chaetothyriomycetidae</taxon>
        <taxon>Chaetothyriales</taxon>
        <taxon>Herpotrichiellaceae</taxon>
        <taxon>Phialophora</taxon>
    </lineage>
</organism>
<sequence length="250" mass="28114">MSSTPEFPDSRSPWFLCPSITKIHILNLGIMSVYEAFLLQGANGSSASNPHPAHQRRDLAYLATLIEDPEAGLILYETGAPEEIEEHWGPQRTDLFPSHNAVIMGHLHLDHASALEHFFDTPVPINVHEEEFKYACWAVATQSDGGVYLSDYLSLDGSLNWQTFSGADIDLFRGVTLHHCPVYTPCLCVMQVNLRRDGTFLFTSDHAIVKGNYHDGHPQGWLARDHVGWVRSSQMRVLDMILMWLRSCGK</sequence>